<evidence type="ECO:0000313" key="3">
    <source>
        <dbReference type="Proteomes" id="UP000054736"/>
    </source>
</evidence>
<dbReference type="InterPro" id="IPR007138">
    <property type="entry name" value="ABM_dom"/>
</dbReference>
<dbReference type="GO" id="GO:0004497">
    <property type="term" value="F:monooxygenase activity"/>
    <property type="evidence" value="ECO:0007669"/>
    <property type="project" value="UniProtKB-KW"/>
</dbReference>
<proteinExistence type="predicted"/>
<reference evidence="2 3" key="1">
    <citation type="submission" date="2015-11" db="EMBL/GenBank/DDBJ databases">
        <title>Genomic analysis of 38 Legionella species identifies large and diverse effector repertoires.</title>
        <authorList>
            <person name="Burstein D."/>
            <person name="Amaro F."/>
            <person name="Zusman T."/>
            <person name="Lifshitz Z."/>
            <person name="Cohen O."/>
            <person name="Gilbert J.A."/>
            <person name="Pupko T."/>
            <person name="Shuman H.A."/>
            <person name="Segal G."/>
        </authorList>
    </citation>
    <scope>NUCLEOTIDE SEQUENCE [LARGE SCALE GENOMIC DNA]</scope>
    <source>
        <strain evidence="2 3">ATCC 700990</strain>
    </source>
</reference>
<dbReference type="InterPro" id="IPR011008">
    <property type="entry name" value="Dimeric_a/b-barrel"/>
</dbReference>
<gene>
    <name evidence="2" type="ORF">Ldro_3034</name>
</gene>
<comment type="caution">
    <text evidence="2">The sequence shown here is derived from an EMBL/GenBank/DDBJ whole genome shotgun (WGS) entry which is preliminary data.</text>
</comment>
<protein>
    <submittedName>
        <fullName evidence="2">Antibiotic biosynthesis monooxygenase</fullName>
    </submittedName>
</protein>
<organism evidence="2 3">
    <name type="scientific">Legionella drozanskii LLAP-1</name>
    <dbReference type="NCBI Taxonomy" id="1212489"/>
    <lineage>
        <taxon>Bacteria</taxon>
        <taxon>Pseudomonadati</taxon>
        <taxon>Pseudomonadota</taxon>
        <taxon>Gammaproteobacteria</taxon>
        <taxon>Legionellales</taxon>
        <taxon>Legionellaceae</taxon>
        <taxon>Legionella</taxon>
    </lineage>
</organism>
<sequence length="108" mass="12643">MPNRVFVVSEWLAKENQEQELREQFTKLLNLSLENEAGCISARVTHQVEHPGSPTKSKYTIVLLQEYSDIKAFDIHCKAEYVTNFFKKFIENKETSIVEDWQCRLFSA</sequence>
<keyword evidence="2" id="KW-0560">Oxidoreductase</keyword>
<evidence type="ECO:0000313" key="2">
    <source>
        <dbReference type="EMBL" id="KTC84431.1"/>
    </source>
</evidence>
<feature type="domain" description="ABM" evidence="1">
    <location>
        <begin position="5"/>
        <end position="87"/>
    </location>
</feature>
<dbReference type="OrthoDB" id="6912333at2"/>
<dbReference type="PATRIC" id="fig|1212489.4.peg.3207"/>
<keyword evidence="2" id="KW-0503">Monooxygenase</keyword>
<keyword evidence="3" id="KW-1185">Reference proteome</keyword>
<accession>A0A0W0SM21</accession>
<dbReference type="Proteomes" id="UP000054736">
    <property type="component" value="Unassembled WGS sequence"/>
</dbReference>
<evidence type="ECO:0000259" key="1">
    <source>
        <dbReference type="Pfam" id="PF03992"/>
    </source>
</evidence>
<dbReference type="RefSeq" id="WP_058497300.1">
    <property type="nucleotide sequence ID" value="NZ_CAAAIU010000038.1"/>
</dbReference>
<dbReference type="EMBL" id="LNXY01000032">
    <property type="protein sequence ID" value="KTC84431.1"/>
    <property type="molecule type" value="Genomic_DNA"/>
</dbReference>
<dbReference type="Gene3D" id="3.30.70.100">
    <property type="match status" value="1"/>
</dbReference>
<dbReference type="Pfam" id="PF03992">
    <property type="entry name" value="ABM"/>
    <property type="match status" value="1"/>
</dbReference>
<dbReference type="AlphaFoldDB" id="A0A0W0SM21"/>
<name>A0A0W0SM21_9GAMM</name>
<dbReference type="STRING" id="1212489.Ldro_3034"/>
<dbReference type="SUPFAM" id="SSF54909">
    <property type="entry name" value="Dimeric alpha+beta barrel"/>
    <property type="match status" value="1"/>
</dbReference>